<evidence type="ECO:0000256" key="2">
    <source>
        <dbReference type="SAM" id="MobiDB-lite"/>
    </source>
</evidence>
<dbReference type="GO" id="GO:0008270">
    <property type="term" value="F:zinc ion binding"/>
    <property type="evidence" value="ECO:0007669"/>
    <property type="project" value="UniProtKB-KW"/>
</dbReference>
<dbReference type="InterPro" id="IPR001841">
    <property type="entry name" value="Znf_RING"/>
</dbReference>
<dbReference type="OrthoDB" id="3824970at2759"/>
<feature type="domain" description="RING-type" evidence="3">
    <location>
        <begin position="141"/>
        <end position="199"/>
    </location>
</feature>
<organism evidence="4 5">
    <name type="scientific">Baudoinia panamericana (strain UAMH 10762)</name>
    <name type="common">Angels' share fungus</name>
    <name type="synonym">Baudoinia compniacensis (strain UAMH 10762)</name>
    <dbReference type="NCBI Taxonomy" id="717646"/>
    <lineage>
        <taxon>Eukaryota</taxon>
        <taxon>Fungi</taxon>
        <taxon>Dikarya</taxon>
        <taxon>Ascomycota</taxon>
        <taxon>Pezizomycotina</taxon>
        <taxon>Dothideomycetes</taxon>
        <taxon>Dothideomycetidae</taxon>
        <taxon>Mycosphaerellales</taxon>
        <taxon>Teratosphaeriaceae</taxon>
        <taxon>Baudoinia</taxon>
    </lineage>
</organism>
<gene>
    <name evidence="4" type="ORF">BAUCODRAFT_337720</name>
</gene>
<keyword evidence="1" id="KW-0479">Metal-binding</keyword>
<dbReference type="AlphaFoldDB" id="M2MRL1"/>
<dbReference type="GeneID" id="19112227"/>
<dbReference type="PROSITE" id="PS50089">
    <property type="entry name" value="ZF_RING_2"/>
    <property type="match status" value="1"/>
</dbReference>
<sequence>MGVMIRCQGSTNLRTLTYRYRHPSGKVEATIVIWRCSRIMLSTGVDRIKVSNGTYIMPLEDFKRLDLKQHTWYVDSSDVVHRRSNQAVRHINHQLWCDTDPDHRVQNVEQNWMPKRILPFHQFEDTVGRVVNGEDIVDDVCPLCLETLKDIDEAVLALHCCDHKKMVCRGCFISLADSRGLVDECCPRGLLDACCPFCRHRFFDEATVDALTFGLVGGIYDRSLVGNDRQLALNETKPITVDAELMRKVLKILVEGAMLELATSTPLHMQAIRSTEVKMIVDTFIPHILAEENTRTMGTKALEALVMQRIINEICRRFRVNGVHGYFEPAELHAIDRMLPRERVVALGFRKVMLHFVTRTVSRASKSYHLRRCRKEGCGDGLHKHGERYYYTGIGFKVSLWGVWGGKRRLPAGFEMSDDSDDSDDCKKRNAKGRRTGA</sequence>
<dbReference type="EMBL" id="KB445551">
    <property type="protein sequence ID" value="EMC99466.1"/>
    <property type="molecule type" value="Genomic_DNA"/>
</dbReference>
<protein>
    <recommendedName>
        <fullName evidence="3">RING-type domain-containing protein</fullName>
    </recommendedName>
</protein>
<evidence type="ECO:0000259" key="3">
    <source>
        <dbReference type="PROSITE" id="PS50089"/>
    </source>
</evidence>
<keyword evidence="1" id="KW-0862">Zinc</keyword>
<reference evidence="4 5" key="1">
    <citation type="journal article" date="2012" name="PLoS Pathog.">
        <title>Diverse lifestyles and strategies of plant pathogenesis encoded in the genomes of eighteen Dothideomycetes fungi.</title>
        <authorList>
            <person name="Ohm R.A."/>
            <person name="Feau N."/>
            <person name="Henrissat B."/>
            <person name="Schoch C.L."/>
            <person name="Horwitz B.A."/>
            <person name="Barry K.W."/>
            <person name="Condon B.J."/>
            <person name="Copeland A.C."/>
            <person name="Dhillon B."/>
            <person name="Glaser F."/>
            <person name="Hesse C.N."/>
            <person name="Kosti I."/>
            <person name="LaButti K."/>
            <person name="Lindquist E.A."/>
            <person name="Lucas S."/>
            <person name="Salamov A.A."/>
            <person name="Bradshaw R.E."/>
            <person name="Ciuffetti L."/>
            <person name="Hamelin R.C."/>
            <person name="Kema G.H.J."/>
            <person name="Lawrence C."/>
            <person name="Scott J.A."/>
            <person name="Spatafora J.W."/>
            <person name="Turgeon B.G."/>
            <person name="de Wit P.J.G.M."/>
            <person name="Zhong S."/>
            <person name="Goodwin S.B."/>
            <person name="Grigoriev I.V."/>
        </authorList>
    </citation>
    <scope>NUCLEOTIDE SEQUENCE [LARGE SCALE GENOMIC DNA]</scope>
    <source>
        <strain evidence="4 5">UAMH 10762</strain>
    </source>
</reference>
<proteinExistence type="predicted"/>
<dbReference type="HOGENOM" id="CLU_625538_0_0_1"/>
<accession>M2MRL1</accession>
<dbReference type="KEGG" id="bcom:BAUCODRAFT_337720"/>
<feature type="compositionally biased region" description="Basic residues" evidence="2">
    <location>
        <begin position="429"/>
        <end position="438"/>
    </location>
</feature>
<name>M2MRL1_BAUPA</name>
<evidence type="ECO:0000313" key="4">
    <source>
        <dbReference type="EMBL" id="EMC99466.1"/>
    </source>
</evidence>
<dbReference type="RefSeq" id="XP_007673179.1">
    <property type="nucleotide sequence ID" value="XM_007674989.1"/>
</dbReference>
<evidence type="ECO:0000313" key="5">
    <source>
        <dbReference type="Proteomes" id="UP000011761"/>
    </source>
</evidence>
<keyword evidence="5" id="KW-1185">Reference proteome</keyword>
<feature type="region of interest" description="Disordered" evidence="2">
    <location>
        <begin position="415"/>
        <end position="438"/>
    </location>
</feature>
<keyword evidence="1" id="KW-0863">Zinc-finger</keyword>
<evidence type="ECO:0000256" key="1">
    <source>
        <dbReference type="PROSITE-ProRule" id="PRU00175"/>
    </source>
</evidence>
<dbReference type="OMA" id="WENFERS"/>
<dbReference type="Proteomes" id="UP000011761">
    <property type="component" value="Unassembled WGS sequence"/>
</dbReference>